<dbReference type="Proteomes" id="UP001454036">
    <property type="component" value="Unassembled WGS sequence"/>
</dbReference>
<dbReference type="AlphaFoldDB" id="A0AAV3QT32"/>
<feature type="compositionally biased region" description="Polar residues" evidence="1">
    <location>
        <begin position="1"/>
        <end position="11"/>
    </location>
</feature>
<gene>
    <name evidence="2" type="ORF">LIER_21930</name>
</gene>
<protein>
    <submittedName>
        <fullName evidence="2">Uncharacterized protein</fullName>
    </submittedName>
</protein>
<comment type="caution">
    <text evidence="2">The sequence shown here is derived from an EMBL/GenBank/DDBJ whole genome shotgun (WGS) entry which is preliminary data.</text>
</comment>
<dbReference type="EMBL" id="BAABME010005883">
    <property type="protein sequence ID" value="GAA0166869.1"/>
    <property type="molecule type" value="Genomic_DNA"/>
</dbReference>
<feature type="region of interest" description="Disordered" evidence="1">
    <location>
        <begin position="1"/>
        <end position="20"/>
    </location>
</feature>
<sequence>MTIPNIRNPNSTRPPPLTSVAPPLNAALLALFPLNHKSSTPRPILSTTEQPSMSSPTILSTPEFLAITSTQATSTKVLHPAQNSSTNYTIYAQAPPVLSEPIPFKNNNPITVNLYATDYRGESLSSFAHDFLAGVAHAPATTYPKSTTTLSTKRYIMLPETNINAPTLSYALAAFIGNPFSSLVVGYDYSNAENLRPIAMHEGKPSVVFKRSDKQRYLSRMKHVLGGTPLRIDSHNVNRVKLGTASVCVELDVSKSRMTETWISFVDDEDPNIVVEDCKRDFDKEDGKGPQAPYVHRRRQYRRVMNPSKAVQLKRVVNDVKKMGALDPVIVAHLASSSGTKESDLAPPNFRREEKDIAEDAKENSMAIEVTVGKDNVHTIVQTRNTFAGLENVIEKENDDALLLSDPA</sequence>
<accession>A0AAV3QT32</accession>
<evidence type="ECO:0000256" key="1">
    <source>
        <dbReference type="SAM" id="MobiDB-lite"/>
    </source>
</evidence>
<evidence type="ECO:0000313" key="3">
    <source>
        <dbReference type="Proteomes" id="UP001454036"/>
    </source>
</evidence>
<proteinExistence type="predicted"/>
<reference evidence="2 3" key="1">
    <citation type="submission" date="2024-01" db="EMBL/GenBank/DDBJ databases">
        <title>The complete chloroplast genome sequence of Lithospermum erythrorhizon: insights into the phylogenetic relationship among Boraginaceae species and the maternal lineages of purple gromwells.</title>
        <authorList>
            <person name="Okada T."/>
            <person name="Watanabe K."/>
        </authorList>
    </citation>
    <scope>NUCLEOTIDE SEQUENCE [LARGE SCALE GENOMIC DNA]</scope>
</reference>
<evidence type="ECO:0000313" key="2">
    <source>
        <dbReference type="EMBL" id="GAA0166869.1"/>
    </source>
</evidence>
<organism evidence="2 3">
    <name type="scientific">Lithospermum erythrorhizon</name>
    <name type="common">Purple gromwell</name>
    <name type="synonym">Lithospermum officinale var. erythrorhizon</name>
    <dbReference type="NCBI Taxonomy" id="34254"/>
    <lineage>
        <taxon>Eukaryota</taxon>
        <taxon>Viridiplantae</taxon>
        <taxon>Streptophyta</taxon>
        <taxon>Embryophyta</taxon>
        <taxon>Tracheophyta</taxon>
        <taxon>Spermatophyta</taxon>
        <taxon>Magnoliopsida</taxon>
        <taxon>eudicotyledons</taxon>
        <taxon>Gunneridae</taxon>
        <taxon>Pentapetalae</taxon>
        <taxon>asterids</taxon>
        <taxon>lamiids</taxon>
        <taxon>Boraginales</taxon>
        <taxon>Boraginaceae</taxon>
        <taxon>Boraginoideae</taxon>
        <taxon>Lithospermeae</taxon>
        <taxon>Lithospermum</taxon>
    </lineage>
</organism>
<name>A0AAV3QT32_LITER</name>
<keyword evidence="3" id="KW-1185">Reference proteome</keyword>